<feature type="region of interest" description="Disordered" evidence="2">
    <location>
        <begin position="43"/>
        <end position="115"/>
    </location>
</feature>
<keyword evidence="1" id="KW-0863">Zinc-finger</keyword>
<dbReference type="InterPro" id="IPR036691">
    <property type="entry name" value="Endo/exonu/phosph_ase_sf"/>
</dbReference>
<feature type="compositionally biased region" description="Polar residues" evidence="2">
    <location>
        <begin position="419"/>
        <end position="433"/>
    </location>
</feature>
<evidence type="ECO:0000313" key="5">
    <source>
        <dbReference type="Proteomes" id="UP000886595"/>
    </source>
</evidence>
<sequence>MPKKKKKQGLGLLFPASKFARFALSFPSSSRMKNHSISIGISSPTLSVGAIPTESSPATPVAGKVVRNSAVEGSSSDTASPLEIDSSDHSLSQSSSLQEEQSPPSLRKEQPLPPPKLASVIKQSSQLEELGTPTQHISGVPFEFKEFLFARYPGDVPPKGRIIGVVNAIWARNGPRIFVHQVGEGCFLLKVTSVRTREIFLSRQAWMIAGAPMFIAPWASDFSQEEPQLTTAVVPVELRGVPYLLFNKKSLSRLATTIGKPISLAPETERKENFEVAKIWVRVNLLSELPRRIISGFSNGKEMEIDVTYPWLPDKCATCGKFGHAANKCHNPLAMWKQVEPGDNVSHQTRKNRSRSRETKSQRNQRQGRSLADKRSLDSNSTHETQAKLADKNEVNSSLDVHTGLSDSNEAYIEDDTIDPQTQKDASFPSKSGQEIDALPPSRQGNDAIQENQISNTNIGKCDDDNQLIPRVEHQAAKLSVSLDRNLGFSKVLVYHETTDGPSAIQGPLQDDTQDHPFFLFFENSEQHGTAMIVVVWHPSVTVTVYASSPQIVTCGIFILGENITLTVSFLYGFNLAEDRVRLWDELASLNGSTPVSTHPWAVLGDFNQILRVEQPSHHPYLEVDSSGIEDFSSALHEAELFKAPSKGLPFTWWNNQDDNPVSKKIDHALFTHAWAQTFPDAYCKFLEPDQSDHAPCLVSMPNVQRRVVKPFKFFHHIIDHPKYLDAVKEAWQYGNIQDSLQFKLVRSLKLLKPVLRTLNKTHFSGISIRVKEQTEKVHEIQRQLLTSPNPDLARREHEERAKWKTLQKAEEKFYRQKSRVRWHCLGDRDTPFYHKTVVQRTSRNHIHFLRDSDDNLIANTEEIKSHAANYFKETLGSTDMRNSHAMVDSLQDLLPFRCSDTQWYNDTAARVLADLSGFRQGTFPTRYLGLPLNPKRLTMATLQPFIDKIISKFPSWTVKYLSYAGRVRMVGSVIYGMVNFWSSVFVLPKAFYEKVDSLCASFLWNNKTGNSSGSRVAWKDVCRPKSEGGIGLRLLEDFQMVFRLKKVWNLFSNTGSLWVAWVGKHIFGRKSYWCTADSSRFSPTIQSMLQLKPEIGDFLCCQVRDGNTASFWFDTWTHLGPLHSVIGSGGPRMLRIGLDARVIVLTSTPTPAPSKGHDLFLWRKADGSFEFSLQRHFRLKLCVTLLIASSATVSYPSQSPLLDLLPCFYSTFLPVQIQGRSQRVRCTSSSPSRRRGMDAYLGRRHGL</sequence>
<dbReference type="Proteomes" id="UP000886595">
    <property type="component" value="Unassembled WGS sequence"/>
</dbReference>
<dbReference type="InterPro" id="IPR025558">
    <property type="entry name" value="DUF4283"/>
</dbReference>
<comment type="caution">
    <text evidence="4">The sequence shown here is derived from an EMBL/GenBank/DDBJ whole genome shotgun (WGS) entry which is preliminary data.</text>
</comment>
<feature type="compositionally biased region" description="Low complexity" evidence="2">
    <location>
        <begin position="89"/>
        <end position="105"/>
    </location>
</feature>
<dbReference type="OrthoDB" id="1113249at2759"/>
<gene>
    <name evidence="4" type="ORF">Bca52824_011234</name>
</gene>
<dbReference type="Pfam" id="PF14111">
    <property type="entry name" value="DUF4283"/>
    <property type="match status" value="1"/>
</dbReference>
<dbReference type="EMBL" id="JAAMPC010000002">
    <property type="protein sequence ID" value="KAG2328506.1"/>
    <property type="molecule type" value="Genomic_DNA"/>
</dbReference>
<dbReference type="InterPro" id="IPR001878">
    <property type="entry name" value="Znf_CCHC"/>
</dbReference>
<dbReference type="Pfam" id="PF03372">
    <property type="entry name" value="Exo_endo_phos"/>
    <property type="match status" value="1"/>
</dbReference>
<dbReference type="PANTHER" id="PTHR31286:SF154">
    <property type="entry name" value="CCHC-TYPE DOMAIN-CONTAINING PROTEIN"/>
    <property type="match status" value="1"/>
</dbReference>
<feature type="domain" description="CCHC-type" evidence="3">
    <location>
        <begin position="315"/>
        <end position="329"/>
    </location>
</feature>
<feature type="compositionally biased region" description="Polar residues" evidence="2">
    <location>
        <begin position="395"/>
        <end position="409"/>
    </location>
</feature>
<feature type="compositionally biased region" description="Basic and acidic residues" evidence="2">
    <location>
        <begin position="385"/>
        <end position="394"/>
    </location>
</feature>
<evidence type="ECO:0000256" key="2">
    <source>
        <dbReference type="SAM" id="MobiDB-lite"/>
    </source>
</evidence>
<protein>
    <recommendedName>
        <fullName evidence="3">CCHC-type domain-containing protein</fullName>
    </recommendedName>
</protein>
<name>A0A8X7WEY3_BRACI</name>
<proteinExistence type="predicted"/>
<dbReference type="GO" id="GO:0008270">
    <property type="term" value="F:zinc ion binding"/>
    <property type="evidence" value="ECO:0007669"/>
    <property type="project" value="UniProtKB-KW"/>
</dbReference>
<dbReference type="InterPro" id="IPR036875">
    <property type="entry name" value="Znf_CCHC_sf"/>
</dbReference>
<dbReference type="PROSITE" id="PS50158">
    <property type="entry name" value="ZF_CCHC"/>
    <property type="match status" value="1"/>
</dbReference>
<evidence type="ECO:0000256" key="1">
    <source>
        <dbReference type="PROSITE-ProRule" id="PRU00047"/>
    </source>
</evidence>
<dbReference type="GO" id="GO:0003824">
    <property type="term" value="F:catalytic activity"/>
    <property type="evidence" value="ECO:0007669"/>
    <property type="project" value="InterPro"/>
</dbReference>
<dbReference type="SUPFAM" id="SSF57756">
    <property type="entry name" value="Retrovirus zinc finger-like domains"/>
    <property type="match status" value="1"/>
</dbReference>
<dbReference type="InterPro" id="IPR040256">
    <property type="entry name" value="At4g02000-like"/>
</dbReference>
<evidence type="ECO:0000313" key="4">
    <source>
        <dbReference type="EMBL" id="KAG2328506.1"/>
    </source>
</evidence>
<evidence type="ECO:0000259" key="3">
    <source>
        <dbReference type="PROSITE" id="PS50158"/>
    </source>
</evidence>
<keyword evidence="1" id="KW-0862">Zinc</keyword>
<dbReference type="GO" id="GO:0003676">
    <property type="term" value="F:nucleic acid binding"/>
    <property type="evidence" value="ECO:0007669"/>
    <property type="project" value="InterPro"/>
</dbReference>
<dbReference type="PANTHER" id="PTHR31286">
    <property type="entry name" value="GLYCINE-RICH CELL WALL STRUCTURAL PROTEIN 1.8-LIKE"/>
    <property type="match status" value="1"/>
</dbReference>
<organism evidence="4 5">
    <name type="scientific">Brassica carinata</name>
    <name type="common">Ethiopian mustard</name>
    <name type="synonym">Abyssinian cabbage</name>
    <dbReference type="NCBI Taxonomy" id="52824"/>
    <lineage>
        <taxon>Eukaryota</taxon>
        <taxon>Viridiplantae</taxon>
        <taxon>Streptophyta</taxon>
        <taxon>Embryophyta</taxon>
        <taxon>Tracheophyta</taxon>
        <taxon>Spermatophyta</taxon>
        <taxon>Magnoliopsida</taxon>
        <taxon>eudicotyledons</taxon>
        <taxon>Gunneridae</taxon>
        <taxon>Pentapetalae</taxon>
        <taxon>rosids</taxon>
        <taxon>malvids</taxon>
        <taxon>Brassicales</taxon>
        <taxon>Brassicaceae</taxon>
        <taxon>Brassiceae</taxon>
        <taxon>Brassica</taxon>
    </lineage>
</organism>
<dbReference type="Gene3D" id="3.60.10.10">
    <property type="entry name" value="Endonuclease/exonuclease/phosphatase"/>
    <property type="match status" value="1"/>
</dbReference>
<feature type="region of interest" description="Disordered" evidence="2">
    <location>
        <begin position="340"/>
        <end position="447"/>
    </location>
</feature>
<dbReference type="SUPFAM" id="SSF56219">
    <property type="entry name" value="DNase I-like"/>
    <property type="match status" value="1"/>
</dbReference>
<dbReference type="InterPro" id="IPR005135">
    <property type="entry name" value="Endo/exonuclease/phosphatase"/>
</dbReference>
<accession>A0A8X7WEY3</accession>
<reference evidence="4 5" key="1">
    <citation type="submission" date="2020-02" db="EMBL/GenBank/DDBJ databases">
        <authorList>
            <person name="Ma Q."/>
            <person name="Huang Y."/>
            <person name="Song X."/>
            <person name="Pei D."/>
        </authorList>
    </citation>
    <scope>NUCLEOTIDE SEQUENCE [LARGE SCALE GENOMIC DNA]</scope>
    <source>
        <strain evidence="4">Sxm20200214</strain>
        <tissue evidence="4">Leaf</tissue>
    </source>
</reference>
<keyword evidence="5" id="KW-1185">Reference proteome</keyword>
<dbReference type="AlphaFoldDB" id="A0A8X7WEY3"/>
<keyword evidence="1" id="KW-0479">Metal-binding</keyword>